<proteinExistence type="predicted"/>
<evidence type="ECO:0000313" key="4">
    <source>
        <dbReference type="EMBL" id="STW49515.1"/>
    </source>
</evidence>
<dbReference type="FunFam" id="3.40.190.10:FF:000104">
    <property type="entry name" value="Peptide ABC transporter substrate-binding protein"/>
    <property type="match status" value="1"/>
</dbReference>
<dbReference type="PANTHER" id="PTHR30290">
    <property type="entry name" value="PERIPLASMIC BINDING COMPONENT OF ABC TRANSPORTER"/>
    <property type="match status" value="1"/>
</dbReference>
<dbReference type="EMBL" id="UGNC01000005">
    <property type="protein sequence ID" value="STW49515.1"/>
    <property type="molecule type" value="Genomic_DNA"/>
</dbReference>
<dbReference type="PANTHER" id="PTHR30290:SF64">
    <property type="entry name" value="ABC TRANSPORTER PERIPLASMIC BINDING PROTEIN"/>
    <property type="match status" value="1"/>
</dbReference>
<dbReference type="GO" id="GO:0015833">
    <property type="term" value="P:peptide transport"/>
    <property type="evidence" value="ECO:0007669"/>
    <property type="project" value="TreeGrafter"/>
</dbReference>
<dbReference type="Gene3D" id="3.40.190.10">
    <property type="entry name" value="Periplasmic binding protein-like II"/>
    <property type="match status" value="1"/>
</dbReference>
<dbReference type="Pfam" id="PF00496">
    <property type="entry name" value="SBP_bac_5"/>
    <property type="match status" value="1"/>
</dbReference>
<dbReference type="GO" id="GO:0042884">
    <property type="term" value="P:microcin transport"/>
    <property type="evidence" value="ECO:0007669"/>
    <property type="project" value="TreeGrafter"/>
</dbReference>
<dbReference type="Proteomes" id="UP000255167">
    <property type="component" value="Unassembled WGS sequence"/>
</dbReference>
<dbReference type="GO" id="GO:1904680">
    <property type="term" value="F:peptide transmembrane transporter activity"/>
    <property type="evidence" value="ECO:0007669"/>
    <property type="project" value="TreeGrafter"/>
</dbReference>
<dbReference type="CDD" id="cd08497">
    <property type="entry name" value="MbnE-like"/>
    <property type="match status" value="1"/>
</dbReference>
<dbReference type="GO" id="GO:0030288">
    <property type="term" value="C:outer membrane-bounded periplasmic space"/>
    <property type="evidence" value="ECO:0007669"/>
    <property type="project" value="TreeGrafter"/>
</dbReference>
<gene>
    <name evidence="4" type="ORF">NCTC9617_06151</name>
</gene>
<organism evidence="4 5">
    <name type="scientific">Klebsiella pneumoniae</name>
    <dbReference type="NCBI Taxonomy" id="573"/>
    <lineage>
        <taxon>Bacteria</taxon>
        <taxon>Pseudomonadati</taxon>
        <taxon>Pseudomonadota</taxon>
        <taxon>Gammaproteobacteria</taxon>
        <taxon>Enterobacterales</taxon>
        <taxon>Enterobacteriaceae</taxon>
        <taxon>Klebsiella/Raoultella group</taxon>
        <taxon>Klebsiella</taxon>
        <taxon>Klebsiella pneumoniae complex</taxon>
    </lineage>
</organism>
<dbReference type="AlphaFoldDB" id="A0A378FY44"/>
<protein>
    <submittedName>
        <fullName evidence="4">ABC transporter substrate-binding protein</fullName>
    </submittedName>
</protein>
<evidence type="ECO:0000256" key="2">
    <source>
        <dbReference type="SAM" id="SignalP"/>
    </source>
</evidence>
<name>A0A378FY44_KLEPN</name>
<evidence type="ECO:0000256" key="1">
    <source>
        <dbReference type="ARBA" id="ARBA00022729"/>
    </source>
</evidence>
<evidence type="ECO:0000313" key="5">
    <source>
        <dbReference type="Proteomes" id="UP000255167"/>
    </source>
</evidence>
<dbReference type="InterPro" id="IPR039424">
    <property type="entry name" value="SBP_5"/>
</dbReference>
<sequence>MYARLFLILLALFSLDAKAQTIQESVAFAIIGEPKYAAGFSHFDYVNPRAPKGGTLTLAAIGTFDNFNRYALRGNPAVRTEALYDTLFTTSDDEPGSYYPLIAERARYAEDYSWMEIALNPRARFHDGTPITARDVAFTFNKFMTEGVPQFRLFYKGTSVKAIAPLTVRIDLGQPGKENMLSLLSLPVMPEAFWRQHKLSDPLSKPPLASGPYRISAWRMGQYITYSRVANYWAADLPVNRGRWNFDTLRYDYYLDDNVAFEAFKAGAVDRREETVAKNWATRYVGRNFSRGYIIKDEHTNTSAQDTQWLAFNISARFLPIAGCGRPLPWRSISNG</sequence>
<dbReference type="InterPro" id="IPR000914">
    <property type="entry name" value="SBP_5_dom"/>
</dbReference>
<evidence type="ECO:0000259" key="3">
    <source>
        <dbReference type="Pfam" id="PF00496"/>
    </source>
</evidence>
<feature type="domain" description="Solute-binding protein family 5" evidence="3">
    <location>
        <begin position="98"/>
        <end position="316"/>
    </location>
</feature>
<feature type="chain" id="PRO_5016937222" evidence="2">
    <location>
        <begin position="20"/>
        <end position="336"/>
    </location>
</feature>
<keyword evidence="1 2" id="KW-0732">Signal</keyword>
<reference evidence="4 5" key="1">
    <citation type="submission" date="2018-06" db="EMBL/GenBank/DDBJ databases">
        <authorList>
            <consortium name="Pathogen Informatics"/>
            <person name="Doyle S."/>
        </authorList>
    </citation>
    <scope>NUCLEOTIDE SEQUENCE [LARGE SCALE GENOMIC DNA]</scope>
    <source>
        <strain evidence="4 5">NCTC9617</strain>
    </source>
</reference>
<feature type="signal peptide" evidence="2">
    <location>
        <begin position="1"/>
        <end position="19"/>
    </location>
</feature>
<accession>A0A378FY44</accession>
<dbReference type="SUPFAM" id="SSF53850">
    <property type="entry name" value="Periplasmic binding protein-like II"/>
    <property type="match status" value="1"/>
</dbReference>